<dbReference type="InterPro" id="IPR050194">
    <property type="entry name" value="Glycosyltransferase_grp1"/>
</dbReference>
<evidence type="ECO:0000313" key="3">
    <source>
        <dbReference type="Proteomes" id="UP000262583"/>
    </source>
</evidence>
<organism evidence="2 3">
    <name type="scientific">Sumerlaea chitinivorans</name>
    <dbReference type="NCBI Taxonomy" id="2250252"/>
    <lineage>
        <taxon>Bacteria</taxon>
        <taxon>Candidatus Sumerlaeota</taxon>
        <taxon>Candidatus Sumerlaeia</taxon>
        <taxon>Candidatus Sumerlaeales</taxon>
        <taxon>Candidatus Sumerlaeaceae</taxon>
        <taxon>Candidatus Sumerlaea</taxon>
    </lineage>
</organism>
<gene>
    <name evidence="2" type="ORF">BRCON_0592</name>
</gene>
<dbReference type="PANTHER" id="PTHR45947">
    <property type="entry name" value="SULFOQUINOVOSYL TRANSFERASE SQD2"/>
    <property type="match status" value="1"/>
</dbReference>
<dbReference type="SUPFAM" id="SSF53756">
    <property type="entry name" value="UDP-Glycosyltransferase/glycogen phosphorylase"/>
    <property type="match status" value="1"/>
</dbReference>
<dbReference type="CDD" id="cd03801">
    <property type="entry name" value="GT4_PimA-like"/>
    <property type="match status" value="1"/>
</dbReference>
<dbReference type="Gene3D" id="3.40.50.2000">
    <property type="entry name" value="Glycogen Phosphorylase B"/>
    <property type="match status" value="2"/>
</dbReference>
<keyword evidence="2" id="KW-0808">Transferase</keyword>
<dbReference type="KEGG" id="schv:BRCON_0592"/>
<feature type="domain" description="Glycosyltransferase subfamily 4-like N-terminal" evidence="1">
    <location>
        <begin position="16"/>
        <end position="167"/>
    </location>
</feature>
<evidence type="ECO:0000313" key="2">
    <source>
        <dbReference type="EMBL" id="AXA35369.1"/>
    </source>
</evidence>
<dbReference type="Pfam" id="PF13692">
    <property type="entry name" value="Glyco_trans_1_4"/>
    <property type="match status" value="1"/>
</dbReference>
<evidence type="ECO:0000259" key="1">
    <source>
        <dbReference type="Pfam" id="PF13439"/>
    </source>
</evidence>
<sequence>MRILITNSARKYIGEAAHCVDLARELRRAGHDALLVVRKGYELESRAQQAELPAVALNYSGSFQLTSDSKDLFAFHRLIREWRPDVIHCHRGKDHWLAAVHRVLFQSKIPIVRTRHVVVPMQRHILNRWLLRKATSQVIAVSQQAAASLADMANKVHVIYSAVDTDRFHPSQRDEGLRKELGATDATMPLIGLVARLQNVKGQHIFISAAAAVAKAVPLARFVLAGRGSQGKFDYLEGLIREYGIEGRTVLLGWVPQVERLLASLDISVIASLGSEGSSRIAYESMASGVPLVATQVGCLPEIIEDGVNGLLVPPGDPEALARAILRLLNEPATAHMLASTARERVLKHHTYERWIEEILTIYDAAIHDAQGRQ</sequence>
<reference evidence="2 3" key="1">
    <citation type="submission" date="2018-05" db="EMBL/GenBank/DDBJ databases">
        <title>A metagenomic window into the 2 km-deep terrestrial subsurface aquifer revealed taxonomically and functionally diverse microbial community comprising novel uncultured bacterial lineages.</title>
        <authorList>
            <person name="Kadnikov V.V."/>
            <person name="Mardanov A.V."/>
            <person name="Beletsky A.V."/>
            <person name="Banks D."/>
            <person name="Pimenov N.V."/>
            <person name="Frank Y.A."/>
            <person name="Karnachuk O.V."/>
            <person name="Ravin N.V."/>
        </authorList>
    </citation>
    <scope>NUCLEOTIDE SEQUENCE [LARGE SCALE GENOMIC DNA]</scope>
    <source>
        <strain evidence="2">BY</strain>
    </source>
</reference>
<dbReference type="Proteomes" id="UP000262583">
    <property type="component" value="Chromosome"/>
</dbReference>
<dbReference type="EMBL" id="CP030759">
    <property type="protein sequence ID" value="AXA35369.1"/>
    <property type="molecule type" value="Genomic_DNA"/>
</dbReference>
<dbReference type="PANTHER" id="PTHR45947:SF3">
    <property type="entry name" value="SULFOQUINOVOSYL TRANSFERASE SQD2"/>
    <property type="match status" value="1"/>
</dbReference>
<accession>A0A2Z4Y301</accession>
<proteinExistence type="predicted"/>
<protein>
    <submittedName>
        <fullName evidence="2">Glycosyltransferase</fullName>
    </submittedName>
</protein>
<dbReference type="GO" id="GO:0016757">
    <property type="term" value="F:glycosyltransferase activity"/>
    <property type="evidence" value="ECO:0007669"/>
    <property type="project" value="TreeGrafter"/>
</dbReference>
<name>A0A2Z4Y301_SUMC1</name>
<dbReference type="AlphaFoldDB" id="A0A2Z4Y301"/>
<dbReference type="Pfam" id="PF13439">
    <property type="entry name" value="Glyco_transf_4"/>
    <property type="match status" value="1"/>
</dbReference>
<dbReference type="InterPro" id="IPR028098">
    <property type="entry name" value="Glyco_trans_4-like_N"/>
</dbReference>